<evidence type="ECO:0000313" key="4">
    <source>
        <dbReference type="Proteomes" id="UP000095284"/>
    </source>
</evidence>
<feature type="transmembrane region" description="Helical" evidence="1">
    <location>
        <begin position="6"/>
        <end position="25"/>
    </location>
</feature>
<dbReference type="Proteomes" id="UP000659654">
    <property type="component" value="Unassembled WGS sequence"/>
</dbReference>
<evidence type="ECO:0000313" key="5">
    <source>
        <dbReference type="Proteomes" id="UP000659654"/>
    </source>
</evidence>
<keyword evidence="1" id="KW-1133">Transmembrane helix</keyword>
<proteinExistence type="predicted"/>
<reference evidence="6" key="1">
    <citation type="submission" date="2016-11" db="UniProtKB">
        <authorList>
            <consortium name="WormBaseParasite"/>
        </authorList>
    </citation>
    <scope>IDENTIFICATION</scope>
</reference>
<keyword evidence="1" id="KW-0472">Membrane</keyword>
<dbReference type="EMBL" id="CAJFDI010000005">
    <property type="protein sequence ID" value="CAD5233125.1"/>
    <property type="molecule type" value="Genomic_DNA"/>
</dbReference>
<evidence type="ECO:0000313" key="3">
    <source>
        <dbReference type="EMBL" id="CAG9126667.1"/>
    </source>
</evidence>
<dbReference type="EMBL" id="CAJFCV020000005">
    <property type="protein sequence ID" value="CAG9126667.1"/>
    <property type="molecule type" value="Genomic_DNA"/>
</dbReference>
<keyword evidence="5" id="KW-1185">Reference proteome</keyword>
<dbReference type="AlphaFoldDB" id="A0A1I7RXR0"/>
<evidence type="ECO:0000313" key="6">
    <source>
        <dbReference type="WBParaSite" id="BXY_0552700.1"/>
    </source>
</evidence>
<dbReference type="SMR" id="A0A1I7RXR0"/>
<gene>
    <name evidence="2" type="ORF">BXYJ_LOCUS13216</name>
</gene>
<name>A0A1I7RXR0_BURXY</name>
<protein>
    <submittedName>
        <fullName evidence="2">(pine wood nematode) hypothetical protein</fullName>
    </submittedName>
</protein>
<sequence length="90" mass="10316">MPMFEWFLIGIALAMIFSILFCPVTDHDNRYYRRRREHVTVVYTVPENLNRTSPRAQQTGVTIDPIFHAYPTNPTAPPPPPPPYTAAAPY</sequence>
<dbReference type="WBParaSite" id="BXY_0552700.1">
    <property type="protein sequence ID" value="BXY_0552700.1"/>
    <property type="gene ID" value="BXY_0552700"/>
</dbReference>
<evidence type="ECO:0000313" key="2">
    <source>
        <dbReference type="EMBL" id="CAD5233125.1"/>
    </source>
</evidence>
<dbReference type="Proteomes" id="UP000582659">
    <property type="component" value="Unassembled WGS sequence"/>
</dbReference>
<evidence type="ECO:0000256" key="1">
    <source>
        <dbReference type="SAM" id="Phobius"/>
    </source>
</evidence>
<reference evidence="3" key="2">
    <citation type="submission" date="2020-08" db="EMBL/GenBank/DDBJ databases">
        <authorList>
            <person name="Kikuchi T."/>
        </authorList>
    </citation>
    <scope>NUCLEOTIDE SEQUENCE</scope>
    <source>
        <strain evidence="2">Ka4C1</strain>
    </source>
</reference>
<keyword evidence="1" id="KW-0812">Transmembrane</keyword>
<dbReference type="Proteomes" id="UP000095284">
    <property type="component" value="Unplaced"/>
</dbReference>
<organism evidence="4 6">
    <name type="scientific">Bursaphelenchus xylophilus</name>
    <name type="common">Pinewood nematode worm</name>
    <name type="synonym">Aphelenchoides xylophilus</name>
    <dbReference type="NCBI Taxonomy" id="6326"/>
    <lineage>
        <taxon>Eukaryota</taxon>
        <taxon>Metazoa</taxon>
        <taxon>Ecdysozoa</taxon>
        <taxon>Nematoda</taxon>
        <taxon>Chromadorea</taxon>
        <taxon>Rhabditida</taxon>
        <taxon>Tylenchina</taxon>
        <taxon>Tylenchomorpha</taxon>
        <taxon>Aphelenchoidea</taxon>
        <taxon>Aphelenchoididae</taxon>
        <taxon>Bursaphelenchus</taxon>
    </lineage>
</organism>
<accession>A0A1I7RXR0</accession>